<reference evidence="1 2" key="1">
    <citation type="submission" date="2017-07" db="EMBL/GenBank/DDBJ databases">
        <title>Isolation and whole genome analysis of endospore-forming bacteria from heroin.</title>
        <authorList>
            <person name="Kalinowski J."/>
            <person name="Ahrens B."/>
            <person name="Al-Dilaimi A."/>
            <person name="Winkler A."/>
            <person name="Wibberg D."/>
            <person name="Schleenbecker U."/>
            <person name="Ruckert C."/>
            <person name="Wolfel R."/>
            <person name="Grass G."/>
        </authorList>
    </citation>
    <scope>NUCLEOTIDE SEQUENCE [LARGE SCALE GENOMIC DNA]</scope>
    <source>
        <strain evidence="1 2">7537-G1</strain>
    </source>
</reference>
<sequence length="129" mass="15139">MEWAYGAVVQMEFWPSVTEEEKKAAKRLLQTYPLICKRIEVYSQKENLSPGEKIRLMDDRRKKAEIEAGFELILDEEVRRILEHRYIKGNKHKYTRMRFEATYSVSTINRRIDAGVTTIAECLKLAGVI</sequence>
<protein>
    <submittedName>
        <fullName evidence="1">Uncharacterized protein</fullName>
    </submittedName>
</protein>
<name>A0A268EKN2_9BACL</name>
<dbReference type="Proteomes" id="UP000215596">
    <property type="component" value="Unassembled WGS sequence"/>
</dbReference>
<evidence type="ECO:0000313" key="2">
    <source>
        <dbReference type="Proteomes" id="UP000215596"/>
    </source>
</evidence>
<evidence type="ECO:0000313" key="1">
    <source>
        <dbReference type="EMBL" id="PAD73686.1"/>
    </source>
</evidence>
<organism evidence="1 2">
    <name type="scientific">Paenibacillus campinasensis</name>
    <dbReference type="NCBI Taxonomy" id="66347"/>
    <lineage>
        <taxon>Bacteria</taxon>
        <taxon>Bacillati</taxon>
        <taxon>Bacillota</taxon>
        <taxon>Bacilli</taxon>
        <taxon>Bacillales</taxon>
        <taxon>Paenibacillaceae</taxon>
        <taxon>Paenibacillus</taxon>
    </lineage>
</organism>
<gene>
    <name evidence="1" type="ORF">CHH67_19825</name>
</gene>
<dbReference type="EMBL" id="NPBY01000063">
    <property type="protein sequence ID" value="PAD73686.1"/>
    <property type="molecule type" value="Genomic_DNA"/>
</dbReference>
<dbReference type="AlphaFoldDB" id="A0A268EKN2"/>
<accession>A0A268EKN2</accession>
<comment type="caution">
    <text evidence="1">The sequence shown here is derived from an EMBL/GenBank/DDBJ whole genome shotgun (WGS) entry which is preliminary data.</text>
</comment>
<dbReference type="RefSeq" id="WP_095267095.1">
    <property type="nucleotide sequence ID" value="NZ_NPBY01000063.1"/>
</dbReference>
<proteinExistence type="predicted"/>